<proteinExistence type="predicted"/>
<organism evidence="1 2">
    <name type="scientific">Nocardiopsis exhalans</name>
    <dbReference type="NCBI Taxonomy" id="163604"/>
    <lineage>
        <taxon>Bacteria</taxon>
        <taxon>Bacillati</taxon>
        <taxon>Actinomycetota</taxon>
        <taxon>Actinomycetes</taxon>
        <taxon>Streptosporangiales</taxon>
        <taxon>Nocardiopsidaceae</taxon>
        <taxon>Nocardiopsis</taxon>
    </lineage>
</organism>
<dbReference type="EMBL" id="CP099837">
    <property type="protein sequence ID" value="USY20460.1"/>
    <property type="molecule type" value="Genomic_DNA"/>
</dbReference>
<evidence type="ECO:0008006" key="3">
    <source>
        <dbReference type="Google" id="ProtNLM"/>
    </source>
</evidence>
<reference evidence="1" key="1">
    <citation type="submission" date="2022-06" db="EMBL/GenBank/DDBJ databases">
        <authorList>
            <person name="Ping M."/>
        </authorList>
    </citation>
    <scope>NUCLEOTIDE SEQUENCE</scope>
    <source>
        <strain evidence="1">JCM11759T</strain>
    </source>
</reference>
<gene>
    <name evidence="1" type="ORF">NE857_02015</name>
</gene>
<dbReference type="Proteomes" id="UP001055940">
    <property type="component" value="Chromosome"/>
</dbReference>
<evidence type="ECO:0000313" key="1">
    <source>
        <dbReference type="EMBL" id="USY20460.1"/>
    </source>
</evidence>
<accession>A0ABY5D940</accession>
<protein>
    <recommendedName>
        <fullName evidence="3">Integrase</fullName>
    </recommendedName>
</protein>
<name>A0ABY5D940_9ACTN</name>
<evidence type="ECO:0000313" key="2">
    <source>
        <dbReference type="Proteomes" id="UP001055940"/>
    </source>
</evidence>
<dbReference type="RefSeq" id="WP_254419526.1">
    <property type="nucleotide sequence ID" value="NZ_BAAAJB010000029.1"/>
</dbReference>
<sequence length="733" mass="81358">MNTAAEADPYILPLPGPDTPVIPVQRTYPQHARLNARYGDSRWPLAPLIDDPSHRLHCIDWDTHLPAFREELRLITWTFLNGELKPTFLRDRASRIRSRLSPSAAHATVRHWRDLAVWLDERGISSLAQCHQPILHEYGVHLRDSGASRTHVSKQLTAVMRLWAFDQLSVQPIGIARPPWDEFGIDEYLPAVTAAGAENAREPLAEETISLLLIWAIRMVEDLADDIVAAAAEKQRMIEAAQRQPSTPGGRAALHAFAAERHHAGQPLPSVRKRGKRALARYYLADVTGSSLSQVGRLRNEAIPFTLSDAPGTCPLPIELNGQIAGRRWRDQVDFSEADELLRHLVTAAYIVCGYLTGMRPQEVLAMRSGSCPEPDTKPDALHHRHLIHIAADDIDDSDTGDEEADEPHLLIRSRHYKSARDEDGNHLSSGVERPVPWVAITPVINAIRALEQFVPPGELLFAASIHGTTYRRNRTGTLRPDSVRQRIESFIDWVNGEAPGQNLAHESIPADPFGAVGTARFRRTLAWHIARRPGGLVALAIQYGHLRTALDTEQSGRYGNRSRRGIHAMIDVETALTTAETAARLHDRFQAGEGISGPAARQALQAASNAPRFEGRLVKVDFAHKYLGRDGAVLYDNPHALALCLFRHSKALCAKDGPRTAPSLDRCVASCSNLVRTDETASLLRKRAEQLDRKAELCPGMLGTRLHANASKLRSFADHHDRNRFTIEEASE</sequence>
<keyword evidence="2" id="KW-1185">Reference proteome</keyword>